<proteinExistence type="predicted"/>
<comment type="caution">
    <text evidence="2">The sequence shown here is derived from an EMBL/GenBank/DDBJ whole genome shotgun (WGS) entry which is preliminary data.</text>
</comment>
<name>A0AAN5S1T0_MORMO</name>
<reference evidence="2" key="2">
    <citation type="submission" date="2020-10" db="EMBL/GenBank/DDBJ databases">
        <authorList>
            <consortium name="NCBI Pathogen Detection Project"/>
        </authorList>
    </citation>
    <scope>NUCLEOTIDE SEQUENCE</scope>
    <source>
        <strain evidence="2">Morganella morganii ARLG-3209</strain>
    </source>
</reference>
<dbReference type="Proteomes" id="UP000865968">
    <property type="component" value="Unassembled WGS sequence"/>
</dbReference>
<sequence>MRVGAIVLAGCFVFIAGVAAFYSVKGVFYNPIFHWPAWIFNKVIGKTIIPSSTVEFTRLNNIPDFFSLGDMIIGGTYLIAATGFTFYLACMLGGYIVRFVSDYCLTYKLGVEGARAYKKEQMVKMRLDREKKKAVSELESAQHEHWLQWKKFYKSDLSYDEWKQKILNK</sequence>
<evidence type="ECO:0000313" key="3">
    <source>
        <dbReference type="Proteomes" id="UP000865968"/>
    </source>
</evidence>
<accession>A0AAN5S1T0</accession>
<feature type="transmembrane region" description="Helical" evidence="1">
    <location>
        <begin position="71"/>
        <end position="97"/>
    </location>
</feature>
<reference evidence="2" key="1">
    <citation type="journal article" date="2018" name="Genome Biol.">
        <title>SKESA: strategic k-mer extension for scrupulous assemblies.</title>
        <authorList>
            <person name="Souvorov A."/>
            <person name="Agarwala R."/>
            <person name="Lipman D.J."/>
        </authorList>
    </citation>
    <scope>NUCLEOTIDE SEQUENCE</scope>
    <source>
        <strain evidence="2">Morganella morganii ARLG-3209</strain>
    </source>
</reference>
<evidence type="ECO:0000313" key="2">
    <source>
        <dbReference type="EMBL" id="HAT3811012.1"/>
    </source>
</evidence>
<evidence type="ECO:0000256" key="1">
    <source>
        <dbReference type="SAM" id="Phobius"/>
    </source>
</evidence>
<organism evidence="2 3">
    <name type="scientific">Morganella morganii</name>
    <name type="common">Proteus morganii</name>
    <dbReference type="NCBI Taxonomy" id="582"/>
    <lineage>
        <taxon>Bacteria</taxon>
        <taxon>Pseudomonadati</taxon>
        <taxon>Pseudomonadota</taxon>
        <taxon>Gammaproteobacteria</taxon>
        <taxon>Enterobacterales</taxon>
        <taxon>Morganellaceae</taxon>
        <taxon>Morganella</taxon>
    </lineage>
</organism>
<keyword evidence="1" id="KW-1133">Transmembrane helix</keyword>
<protein>
    <submittedName>
        <fullName evidence="2">Uncharacterized protein</fullName>
    </submittedName>
</protein>
<keyword evidence="1" id="KW-0812">Transmembrane</keyword>
<gene>
    <name evidence="2" type="ORF">I8608_003932</name>
</gene>
<keyword evidence="1" id="KW-0472">Membrane</keyword>
<dbReference type="EMBL" id="DACSWI010000020">
    <property type="protein sequence ID" value="HAT3811012.1"/>
    <property type="molecule type" value="Genomic_DNA"/>
</dbReference>
<dbReference type="AlphaFoldDB" id="A0AAN5S1T0"/>